<proteinExistence type="predicted"/>
<name>A0ABS2M9G3_9ACTN</name>
<feature type="region of interest" description="Disordered" evidence="1">
    <location>
        <begin position="1"/>
        <end position="20"/>
    </location>
</feature>
<dbReference type="EMBL" id="JAFBBZ010000001">
    <property type="protein sequence ID" value="MBM7507823.1"/>
    <property type="molecule type" value="Genomic_DNA"/>
</dbReference>
<evidence type="ECO:0000313" key="4">
    <source>
        <dbReference type="Proteomes" id="UP000732378"/>
    </source>
</evidence>
<organism evidence="3 4">
    <name type="scientific">Nocardioides salarius</name>
    <dbReference type="NCBI Taxonomy" id="374513"/>
    <lineage>
        <taxon>Bacteria</taxon>
        <taxon>Bacillati</taxon>
        <taxon>Actinomycetota</taxon>
        <taxon>Actinomycetes</taxon>
        <taxon>Propionibacteriales</taxon>
        <taxon>Nocardioidaceae</taxon>
        <taxon>Nocardioides</taxon>
    </lineage>
</organism>
<gene>
    <name evidence="3" type="ORF">JOE61_001637</name>
</gene>
<keyword evidence="2" id="KW-1133">Transmembrane helix</keyword>
<reference evidence="3 4" key="1">
    <citation type="submission" date="2021-01" db="EMBL/GenBank/DDBJ databases">
        <title>Sequencing the genomes of 1000 actinobacteria strains.</title>
        <authorList>
            <person name="Klenk H.-P."/>
        </authorList>
    </citation>
    <scope>NUCLEOTIDE SEQUENCE [LARGE SCALE GENOMIC DNA]</scope>
    <source>
        <strain evidence="3 4">DSM 18239</strain>
    </source>
</reference>
<sequence length="51" mass="5519">MADDEQRDLPSTNHPLHGEPRRLGGAALAVIGLVLLVVGVVALLTWLRYNT</sequence>
<accession>A0ABS2M9G3</accession>
<evidence type="ECO:0000313" key="3">
    <source>
        <dbReference type="EMBL" id="MBM7507823.1"/>
    </source>
</evidence>
<protein>
    <submittedName>
        <fullName evidence="3">Uncharacterized protein</fullName>
    </submittedName>
</protein>
<feature type="transmembrane region" description="Helical" evidence="2">
    <location>
        <begin position="23"/>
        <end position="47"/>
    </location>
</feature>
<evidence type="ECO:0000256" key="1">
    <source>
        <dbReference type="SAM" id="MobiDB-lite"/>
    </source>
</evidence>
<keyword evidence="4" id="KW-1185">Reference proteome</keyword>
<evidence type="ECO:0000256" key="2">
    <source>
        <dbReference type="SAM" id="Phobius"/>
    </source>
</evidence>
<keyword evidence="2" id="KW-0812">Transmembrane</keyword>
<comment type="caution">
    <text evidence="3">The sequence shown here is derived from an EMBL/GenBank/DDBJ whole genome shotgun (WGS) entry which is preliminary data.</text>
</comment>
<dbReference type="Proteomes" id="UP000732378">
    <property type="component" value="Unassembled WGS sequence"/>
</dbReference>
<keyword evidence="2" id="KW-0472">Membrane</keyword>
<dbReference type="RefSeq" id="WP_193669999.1">
    <property type="nucleotide sequence ID" value="NZ_JACDTV010000011.1"/>
</dbReference>